<keyword evidence="2" id="KW-1185">Reference proteome</keyword>
<evidence type="ECO:0000313" key="1">
    <source>
        <dbReference type="EMBL" id="KAG8584530.1"/>
    </source>
</evidence>
<reference evidence="1" key="1">
    <citation type="thesis" date="2020" institute="ProQuest LLC" country="789 East Eisenhower Parkway, Ann Arbor, MI, USA">
        <title>Comparative Genomics and Chromosome Evolution.</title>
        <authorList>
            <person name="Mudd A.B."/>
        </authorList>
    </citation>
    <scope>NUCLEOTIDE SEQUENCE</scope>
    <source>
        <strain evidence="1">237g6f4</strain>
        <tissue evidence="1">Blood</tissue>
    </source>
</reference>
<dbReference type="AlphaFoldDB" id="A0AAV7CHR3"/>
<sequence length="119" mass="13120">MEGESEILKLLRQSGGVPVHRFILFLLDVLDRTCLVGEAFLCPSLHLGTEVQPRLVTVLVRYCQGIQVLQDDLVGSLVRVLLFRGASAVTVVMFRSGSVGTLGVTVVFFIWDCRVSTVR</sequence>
<evidence type="ECO:0000313" key="2">
    <source>
        <dbReference type="Proteomes" id="UP000824782"/>
    </source>
</evidence>
<gene>
    <name evidence="1" type="ORF">GDO81_004646</name>
</gene>
<protein>
    <submittedName>
        <fullName evidence="1">Uncharacterized protein</fullName>
    </submittedName>
</protein>
<dbReference type="Proteomes" id="UP000824782">
    <property type="component" value="Unassembled WGS sequence"/>
</dbReference>
<proteinExistence type="predicted"/>
<comment type="caution">
    <text evidence="1">The sequence shown here is derived from an EMBL/GenBank/DDBJ whole genome shotgun (WGS) entry which is preliminary data.</text>
</comment>
<accession>A0AAV7CHR3</accession>
<name>A0AAV7CHR3_ENGPU</name>
<organism evidence="1 2">
    <name type="scientific">Engystomops pustulosus</name>
    <name type="common">Tungara frog</name>
    <name type="synonym">Physalaemus pustulosus</name>
    <dbReference type="NCBI Taxonomy" id="76066"/>
    <lineage>
        <taxon>Eukaryota</taxon>
        <taxon>Metazoa</taxon>
        <taxon>Chordata</taxon>
        <taxon>Craniata</taxon>
        <taxon>Vertebrata</taxon>
        <taxon>Euteleostomi</taxon>
        <taxon>Amphibia</taxon>
        <taxon>Batrachia</taxon>
        <taxon>Anura</taxon>
        <taxon>Neobatrachia</taxon>
        <taxon>Hyloidea</taxon>
        <taxon>Leptodactylidae</taxon>
        <taxon>Leiuperinae</taxon>
        <taxon>Engystomops</taxon>
    </lineage>
</organism>
<dbReference type="EMBL" id="WNYA01000002">
    <property type="protein sequence ID" value="KAG8584530.1"/>
    <property type="molecule type" value="Genomic_DNA"/>
</dbReference>